<dbReference type="SUPFAM" id="SSF53448">
    <property type="entry name" value="Nucleotide-diphospho-sugar transferases"/>
    <property type="match status" value="1"/>
</dbReference>
<dbReference type="Gene3D" id="3.90.550.10">
    <property type="entry name" value="Spore Coat Polysaccharide Biosynthesis Protein SpsA, Chain A"/>
    <property type="match status" value="1"/>
</dbReference>
<protein>
    <submittedName>
        <fullName evidence="2">Glycosyltransferase</fullName>
    </submittedName>
</protein>
<comment type="caution">
    <text evidence="2">The sequence shown here is derived from an EMBL/GenBank/DDBJ whole genome shotgun (WGS) entry which is preliminary data.</text>
</comment>
<accession>A0ABP7CCG9</accession>
<keyword evidence="3" id="KW-1185">Reference proteome</keyword>
<dbReference type="InterPro" id="IPR029044">
    <property type="entry name" value="Nucleotide-diphossugar_trans"/>
</dbReference>
<organism evidence="2 3">
    <name type="scientific">Lentzea roselyniae</name>
    <dbReference type="NCBI Taxonomy" id="531940"/>
    <lineage>
        <taxon>Bacteria</taxon>
        <taxon>Bacillati</taxon>
        <taxon>Actinomycetota</taxon>
        <taxon>Actinomycetes</taxon>
        <taxon>Pseudonocardiales</taxon>
        <taxon>Pseudonocardiaceae</taxon>
        <taxon>Lentzea</taxon>
    </lineage>
</organism>
<sequence>MFAHEIAVVILEYNRHHHLDLILARLAEQDVTPERFRVIVVDNGSAEPLRRVVDEYASKLSTTYLRLETNAGRAKARNIGIEAVTEPAMLILDGDTLPDRDLVRRHLDVLADPAVAVSLGARREHRIRTLTTPSPLIGSSLSTFSALHDTAQRDLRIPDIEQPVIQDNFDRIGYFFLYTHNVAVRTEVVAASGGFNEDLDGWGLEDLEFGFRIREVLSDGQVMTWSPQAGSAHIPHLRDFNDNFGELKQNQTKLLETYRSFHWEGHRFASPLLECLRIIMIERFAEALGVDDVQPELPEIEQWVGALEPGDTWLLGLGRLGGWRDVVGELRSSLVDWRDRGVPSFCGTQFLRDDRSLRNVVNVDVWRALPWHHVSEALAEARRVAEHRVFVATASHDERFAGLELGRGLDESVPRFVEDAEWLASAIRDLGLDCETTRTPDAVAVRVRERA</sequence>
<dbReference type="RefSeq" id="WP_346137085.1">
    <property type="nucleotide sequence ID" value="NZ_BAABBE010000059.1"/>
</dbReference>
<dbReference type="Pfam" id="PF00535">
    <property type="entry name" value="Glycos_transf_2"/>
    <property type="match status" value="1"/>
</dbReference>
<name>A0ABP7CCG9_9PSEU</name>
<dbReference type="EMBL" id="BAABBE010000059">
    <property type="protein sequence ID" value="GAA3687232.1"/>
    <property type="molecule type" value="Genomic_DNA"/>
</dbReference>
<dbReference type="Proteomes" id="UP001500711">
    <property type="component" value="Unassembled WGS sequence"/>
</dbReference>
<dbReference type="PANTHER" id="PTHR43685:SF3">
    <property type="entry name" value="SLR2126 PROTEIN"/>
    <property type="match status" value="1"/>
</dbReference>
<dbReference type="InterPro" id="IPR001173">
    <property type="entry name" value="Glyco_trans_2-like"/>
</dbReference>
<evidence type="ECO:0000313" key="3">
    <source>
        <dbReference type="Proteomes" id="UP001500711"/>
    </source>
</evidence>
<gene>
    <name evidence="2" type="ORF">GCM10022267_87640</name>
</gene>
<evidence type="ECO:0000313" key="2">
    <source>
        <dbReference type="EMBL" id="GAA3687232.1"/>
    </source>
</evidence>
<dbReference type="PANTHER" id="PTHR43685">
    <property type="entry name" value="GLYCOSYLTRANSFERASE"/>
    <property type="match status" value="1"/>
</dbReference>
<feature type="domain" description="Glycosyltransferase 2-like" evidence="1">
    <location>
        <begin position="8"/>
        <end position="135"/>
    </location>
</feature>
<dbReference type="InterPro" id="IPR050834">
    <property type="entry name" value="Glycosyltransf_2"/>
</dbReference>
<reference evidence="3" key="1">
    <citation type="journal article" date="2019" name="Int. J. Syst. Evol. Microbiol.">
        <title>The Global Catalogue of Microorganisms (GCM) 10K type strain sequencing project: providing services to taxonomists for standard genome sequencing and annotation.</title>
        <authorList>
            <consortium name="The Broad Institute Genomics Platform"/>
            <consortium name="The Broad Institute Genome Sequencing Center for Infectious Disease"/>
            <person name="Wu L."/>
            <person name="Ma J."/>
        </authorList>
    </citation>
    <scope>NUCLEOTIDE SEQUENCE [LARGE SCALE GENOMIC DNA]</scope>
    <source>
        <strain evidence="3">JCM 17494</strain>
    </source>
</reference>
<evidence type="ECO:0000259" key="1">
    <source>
        <dbReference type="Pfam" id="PF00535"/>
    </source>
</evidence>
<proteinExistence type="predicted"/>